<dbReference type="SMART" id="SM00248">
    <property type="entry name" value="ANK"/>
    <property type="match status" value="10"/>
</dbReference>
<dbReference type="Pfam" id="PF12796">
    <property type="entry name" value="Ank_2"/>
    <property type="match status" value="1"/>
</dbReference>
<sequence>MVTCNEIYDMYQHRNPESEIHQAFREVATDDKDSMYDNRTPLHLACHFADVEAVRILLDRGAEINEKDRREYTPLSALAATSFTRPDDEDRRTSVAALLLEQGARVSRSAPNTTALIMAVERRHFKMASAIVDSGCKIDQTNSSEENVLHVTCRMSDVNRELQWAEKNLKEILANTFYTDEMRERKKAEYEVEVEYYRNVEPYALDLVRRLLASGQIDPEDKTGSGKTAWDIAIEYKAMKMAALLSGSNPETDELAARHGNMDVFQAMWSKNTDALAALLESGAELQTVCEHKEMYDFHGKSPLACALTWFHEFPEFAEMLLKAGADPNYRFADENTAFEIGAKVNLCSSKLERYTALLQQMSECGWDIEMPADKEGNTALAVACRYPASNWGNAAIPHLLKNGAAVNAANRSGQTPLMLLYGGCFWDGRSPYKPYDGRVNGDEEAKFLEMLLEAGADVKKKDIWGNTLLHYIAASCCDSGVKNATDLLADFEVPDVNAVNNEGLTALDIATEKDNEAMVKFLLKYS</sequence>
<proteinExistence type="predicted"/>
<dbReference type="PROSITE" id="PS50297">
    <property type="entry name" value="ANK_REP_REGION"/>
    <property type="match status" value="2"/>
</dbReference>
<dbReference type="SUPFAM" id="SSF48403">
    <property type="entry name" value="Ankyrin repeat"/>
    <property type="match status" value="2"/>
</dbReference>
<reference evidence="4 5" key="1">
    <citation type="submission" date="2018-08" db="EMBL/GenBank/DDBJ databases">
        <title>A genome reference for cultivated species of the human gut microbiota.</title>
        <authorList>
            <person name="Zou Y."/>
            <person name="Xue W."/>
            <person name="Luo G."/>
        </authorList>
    </citation>
    <scope>NUCLEOTIDE SEQUENCE [LARGE SCALE GENOMIC DNA]</scope>
    <source>
        <strain evidence="4 5">AF37-12</strain>
    </source>
</reference>
<accession>A0A415LT12</accession>
<dbReference type="EMBL" id="QROV01000063">
    <property type="protein sequence ID" value="RHL52083.1"/>
    <property type="molecule type" value="Genomic_DNA"/>
</dbReference>
<evidence type="ECO:0000313" key="4">
    <source>
        <dbReference type="EMBL" id="RHL52083.1"/>
    </source>
</evidence>
<evidence type="ECO:0000256" key="3">
    <source>
        <dbReference type="PROSITE-ProRule" id="PRU00023"/>
    </source>
</evidence>
<dbReference type="Gene3D" id="1.25.40.20">
    <property type="entry name" value="Ankyrin repeat-containing domain"/>
    <property type="match status" value="3"/>
</dbReference>
<dbReference type="PANTHER" id="PTHR24189">
    <property type="entry name" value="MYOTROPHIN"/>
    <property type="match status" value="1"/>
</dbReference>
<evidence type="ECO:0000313" key="5">
    <source>
        <dbReference type="Proteomes" id="UP000283616"/>
    </source>
</evidence>
<dbReference type="Proteomes" id="UP000283616">
    <property type="component" value="Unassembled WGS sequence"/>
</dbReference>
<name>A0A415LT12_BACT4</name>
<organism evidence="4 5">
    <name type="scientific">Bacteroides thetaiotaomicron</name>
    <dbReference type="NCBI Taxonomy" id="818"/>
    <lineage>
        <taxon>Bacteria</taxon>
        <taxon>Pseudomonadati</taxon>
        <taxon>Bacteroidota</taxon>
        <taxon>Bacteroidia</taxon>
        <taxon>Bacteroidales</taxon>
        <taxon>Bacteroidaceae</taxon>
        <taxon>Bacteroides</taxon>
    </lineage>
</organism>
<dbReference type="InterPro" id="IPR002110">
    <property type="entry name" value="Ankyrin_rpt"/>
</dbReference>
<protein>
    <submittedName>
        <fullName evidence="4">Ankyrin repeat domain-containing protein</fullName>
    </submittedName>
</protein>
<evidence type="ECO:0000256" key="1">
    <source>
        <dbReference type="ARBA" id="ARBA00022737"/>
    </source>
</evidence>
<keyword evidence="1" id="KW-0677">Repeat</keyword>
<dbReference type="PROSITE" id="PS50088">
    <property type="entry name" value="ANK_REPEAT"/>
    <property type="match status" value="3"/>
</dbReference>
<feature type="repeat" description="ANK" evidence="3">
    <location>
        <begin position="37"/>
        <end position="69"/>
    </location>
</feature>
<feature type="repeat" description="ANK" evidence="3">
    <location>
        <begin position="376"/>
        <end position="412"/>
    </location>
</feature>
<dbReference type="AlphaFoldDB" id="A0A415LT12"/>
<keyword evidence="2 3" id="KW-0040">ANK repeat</keyword>
<dbReference type="PANTHER" id="PTHR24189:SF50">
    <property type="entry name" value="ANKYRIN REPEAT AND SOCS BOX PROTEIN 2"/>
    <property type="match status" value="1"/>
</dbReference>
<gene>
    <name evidence="4" type="ORF">DW011_25825</name>
</gene>
<dbReference type="InterPro" id="IPR050745">
    <property type="entry name" value="Multifunctional_regulatory"/>
</dbReference>
<dbReference type="RefSeq" id="WP_117610859.1">
    <property type="nucleotide sequence ID" value="NZ_JBDFWQ010000044.1"/>
</dbReference>
<feature type="repeat" description="ANK" evidence="3">
    <location>
        <begin position="503"/>
        <end position="527"/>
    </location>
</feature>
<comment type="caution">
    <text evidence="4">The sequence shown here is derived from an EMBL/GenBank/DDBJ whole genome shotgun (WGS) entry which is preliminary data.</text>
</comment>
<evidence type="ECO:0000256" key="2">
    <source>
        <dbReference type="ARBA" id="ARBA00023043"/>
    </source>
</evidence>
<dbReference type="Pfam" id="PF00023">
    <property type="entry name" value="Ank"/>
    <property type="match status" value="1"/>
</dbReference>
<dbReference type="InterPro" id="IPR036770">
    <property type="entry name" value="Ankyrin_rpt-contain_sf"/>
</dbReference>